<gene>
    <name evidence="1" type="ORF">EHE19_018555</name>
</gene>
<accession>A0A4U7JA04</accession>
<dbReference type="Pfam" id="PF13412">
    <property type="entry name" value="HTH_24"/>
    <property type="match status" value="1"/>
</dbReference>
<organism evidence="1 2">
    <name type="scientific">Ruminiclostridium herbifermentans</name>
    <dbReference type="NCBI Taxonomy" id="2488810"/>
    <lineage>
        <taxon>Bacteria</taxon>
        <taxon>Bacillati</taxon>
        <taxon>Bacillota</taxon>
        <taxon>Clostridia</taxon>
        <taxon>Eubacteriales</taxon>
        <taxon>Oscillospiraceae</taxon>
        <taxon>Ruminiclostridium</taxon>
    </lineage>
</organism>
<dbReference type="EMBL" id="CP061336">
    <property type="protein sequence ID" value="QNU66808.1"/>
    <property type="molecule type" value="Genomic_DNA"/>
</dbReference>
<keyword evidence="2" id="KW-1185">Reference proteome</keyword>
<dbReference type="Gene3D" id="1.10.10.10">
    <property type="entry name" value="Winged helix-like DNA-binding domain superfamily/Winged helix DNA-binding domain"/>
    <property type="match status" value="1"/>
</dbReference>
<dbReference type="SUPFAM" id="SSF46785">
    <property type="entry name" value="Winged helix' DNA-binding domain"/>
    <property type="match status" value="1"/>
</dbReference>
<dbReference type="AlphaFoldDB" id="A0A4U7JA04"/>
<reference evidence="1 2" key="1">
    <citation type="submission" date="2020-09" db="EMBL/GenBank/DDBJ databases">
        <title>Characterization and genome sequencing of Ruminiclostridium sp. nov. MA18.</title>
        <authorList>
            <person name="Rettenmaier R."/>
            <person name="Kowollik M.-L."/>
            <person name="Liebl W."/>
            <person name="Zverlov V."/>
        </authorList>
    </citation>
    <scope>NUCLEOTIDE SEQUENCE [LARGE SCALE GENOMIC DNA]</scope>
    <source>
        <strain evidence="1 2">MA18</strain>
    </source>
</reference>
<dbReference type="Proteomes" id="UP000306409">
    <property type="component" value="Chromosome"/>
</dbReference>
<protein>
    <submittedName>
        <fullName evidence="1">Winged helix-turn-helix transcriptional regulator</fullName>
    </submittedName>
</protein>
<dbReference type="KEGG" id="rher:EHE19_018555"/>
<dbReference type="OrthoDB" id="2082425at2"/>
<proteinExistence type="predicted"/>
<sequence>MDKEYIVLNEISKNPEITQRELSKLIRCSVGTINILLNKMVNKGLIKIKRMPMNRIIYMLTPMGIVEKIQKTSSYIKSNYNYMIETQEKLRTELEKLVDKNGVIYVIVEEDEISKLVRLSIKENNKIKFITDKESCDNSKLVVVLSIDNYNKFKEKYGKIVNILELI</sequence>
<dbReference type="InterPro" id="IPR036388">
    <property type="entry name" value="WH-like_DNA-bd_sf"/>
</dbReference>
<evidence type="ECO:0000313" key="1">
    <source>
        <dbReference type="EMBL" id="QNU66808.1"/>
    </source>
</evidence>
<dbReference type="InterPro" id="IPR036390">
    <property type="entry name" value="WH_DNA-bd_sf"/>
</dbReference>
<dbReference type="RefSeq" id="WP_137698632.1">
    <property type="nucleotide sequence ID" value="NZ_CP061336.1"/>
</dbReference>
<evidence type="ECO:0000313" key="2">
    <source>
        <dbReference type="Proteomes" id="UP000306409"/>
    </source>
</evidence>
<name>A0A4U7JA04_9FIRM</name>